<dbReference type="Pfam" id="PF03658">
    <property type="entry name" value="Ub-RnfH"/>
    <property type="match status" value="1"/>
</dbReference>
<dbReference type="EMBL" id="QQAH01000011">
    <property type="protein sequence ID" value="RDD81222.1"/>
    <property type="molecule type" value="Genomic_DNA"/>
</dbReference>
<comment type="caution">
    <text evidence="3">The sequence shown here is derived from an EMBL/GenBank/DDBJ whole genome shotgun (WGS) entry which is preliminary data.</text>
</comment>
<dbReference type="PANTHER" id="PTHR37483">
    <property type="entry name" value="UPF0125 PROTEIN RATB"/>
    <property type="match status" value="1"/>
</dbReference>
<dbReference type="NCBIfam" id="NF002490">
    <property type="entry name" value="PRK01777.1"/>
    <property type="match status" value="1"/>
</dbReference>
<dbReference type="AlphaFoldDB" id="A0A369UKC8"/>
<dbReference type="Gene3D" id="3.10.20.280">
    <property type="entry name" value="RnfH-like"/>
    <property type="match status" value="1"/>
</dbReference>
<evidence type="ECO:0000313" key="4">
    <source>
        <dbReference type="Proteomes" id="UP000253782"/>
    </source>
</evidence>
<gene>
    <name evidence="3" type="ORF">DVJ77_12945</name>
</gene>
<reference evidence="3 4" key="1">
    <citation type="submission" date="2018-07" db="EMBL/GenBank/DDBJ databases">
        <title>Dyella tabacisoli L4-6T, whole genome shotgun sequence.</title>
        <authorList>
            <person name="Zhou X.-K."/>
            <person name="Li W.-J."/>
            <person name="Duan Y.-Q."/>
        </authorList>
    </citation>
    <scope>NUCLEOTIDE SEQUENCE [LARGE SCALE GENOMIC DNA]</scope>
    <source>
        <strain evidence="3 4">L4-6</strain>
    </source>
</reference>
<dbReference type="RefSeq" id="WP_114845934.1">
    <property type="nucleotide sequence ID" value="NZ_JBHSPE010000020.1"/>
</dbReference>
<dbReference type="SUPFAM" id="SSF54285">
    <property type="entry name" value="MoaD/ThiS"/>
    <property type="match status" value="1"/>
</dbReference>
<accession>A0A369UKC8</accession>
<name>A0A369UKC8_9GAMM</name>
<evidence type="ECO:0000256" key="1">
    <source>
        <dbReference type="ARBA" id="ARBA00010645"/>
    </source>
</evidence>
<dbReference type="OrthoDB" id="9796575at2"/>
<organism evidence="3 4">
    <name type="scientific">Dyella tabacisoli</name>
    <dbReference type="NCBI Taxonomy" id="2282381"/>
    <lineage>
        <taxon>Bacteria</taxon>
        <taxon>Pseudomonadati</taxon>
        <taxon>Pseudomonadota</taxon>
        <taxon>Gammaproteobacteria</taxon>
        <taxon>Lysobacterales</taxon>
        <taxon>Rhodanobacteraceae</taxon>
        <taxon>Dyella</taxon>
    </lineage>
</organism>
<keyword evidence="4" id="KW-1185">Reference proteome</keyword>
<evidence type="ECO:0000313" key="3">
    <source>
        <dbReference type="EMBL" id="RDD81222.1"/>
    </source>
</evidence>
<dbReference type="InterPro" id="IPR037021">
    <property type="entry name" value="RnfH_sf"/>
</dbReference>
<dbReference type="Proteomes" id="UP000253782">
    <property type="component" value="Unassembled WGS sequence"/>
</dbReference>
<evidence type="ECO:0000256" key="2">
    <source>
        <dbReference type="HAMAP-Rule" id="MF_00460"/>
    </source>
</evidence>
<sequence length="99" mass="10698">MAENSTPDSINVEVVYAATADHQVLRCVSLPTGSTVIQAIDASGITAIVPGLHIDPAHLGIFSRKVAPDEVLRDGDRVEIYRSLTLDPKEARRRRAHGV</sequence>
<comment type="similarity">
    <text evidence="1 2">Belongs to the UPF0125 (RnfH) family.</text>
</comment>
<proteinExistence type="inferred from homology"/>
<dbReference type="HAMAP" id="MF_00460">
    <property type="entry name" value="UPF0125_RnfH"/>
    <property type="match status" value="1"/>
</dbReference>
<dbReference type="InterPro" id="IPR016155">
    <property type="entry name" value="Mopterin_synth/thiamin_S_b"/>
</dbReference>
<protein>
    <recommendedName>
        <fullName evidence="2">UPF0125 protein DVJ77_12945</fullName>
    </recommendedName>
</protein>
<dbReference type="PANTHER" id="PTHR37483:SF1">
    <property type="entry name" value="UPF0125 PROTEIN RATB"/>
    <property type="match status" value="1"/>
</dbReference>
<dbReference type="InterPro" id="IPR005346">
    <property type="entry name" value="RnfH"/>
</dbReference>